<evidence type="ECO:0000256" key="1">
    <source>
        <dbReference type="SAM" id="SignalP"/>
    </source>
</evidence>
<dbReference type="AlphaFoldDB" id="A0A0E9W0I1"/>
<protein>
    <submittedName>
        <fullName evidence="2">Uncharacterized protein</fullName>
    </submittedName>
</protein>
<keyword evidence="1" id="KW-0732">Signal</keyword>
<evidence type="ECO:0000313" key="2">
    <source>
        <dbReference type="EMBL" id="JAH83867.1"/>
    </source>
</evidence>
<reference evidence="2" key="2">
    <citation type="journal article" date="2015" name="Fish Shellfish Immunol.">
        <title>Early steps in the European eel (Anguilla anguilla)-Vibrio vulnificus interaction in the gills: Role of the RtxA13 toxin.</title>
        <authorList>
            <person name="Callol A."/>
            <person name="Pajuelo D."/>
            <person name="Ebbesson L."/>
            <person name="Teles M."/>
            <person name="MacKenzie S."/>
            <person name="Amaro C."/>
        </authorList>
    </citation>
    <scope>NUCLEOTIDE SEQUENCE</scope>
</reference>
<dbReference type="EMBL" id="GBXM01024710">
    <property type="protein sequence ID" value="JAH83867.1"/>
    <property type="molecule type" value="Transcribed_RNA"/>
</dbReference>
<name>A0A0E9W0I1_ANGAN</name>
<sequence length="58" mass="6745">MLLVSCNVLSMLFCKCLRGVLLYIQVIRPLCFRSDCFLTSLINCYNDELNKDFCDLKC</sequence>
<proteinExistence type="predicted"/>
<feature type="signal peptide" evidence="1">
    <location>
        <begin position="1"/>
        <end position="19"/>
    </location>
</feature>
<organism evidence="2">
    <name type="scientific">Anguilla anguilla</name>
    <name type="common">European freshwater eel</name>
    <name type="synonym">Muraena anguilla</name>
    <dbReference type="NCBI Taxonomy" id="7936"/>
    <lineage>
        <taxon>Eukaryota</taxon>
        <taxon>Metazoa</taxon>
        <taxon>Chordata</taxon>
        <taxon>Craniata</taxon>
        <taxon>Vertebrata</taxon>
        <taxon>Euteleostomi</taxon>
        <taxon>Actinopterygii</taxon>
        <taxon>Neopterygii</taxon>
        <taxon>Teleostei</taxon>
        <taxon>Anguilliformes</taxon>
        <taxon>Anguillidae</taxon>
        <taxon>Anguilla</taxon>
    </lineage>
</organism>
<accession>A0A0E9W0I1</accession>
<feature type="chain" id="PRO_5002434576" evidence="1">
    <location>
        <begin position="20"/>
        <end position="58"/>
    </location>
</feature>
<reference evidence="2" key="1">
    <citation type="submission" date="2014-11" db="EMBL/GenBank/DDBJ databases">
        <authorList>
            <person name="Amaro Gonzalez C."/>
        </authorList>
    </citation>
    <scope>NUCLEOTIDE SEQUENCE</scope>
</reference>